<dbReference type="SUPFAM" id="SSF47769">
    <property type="entry name" value="SAM/Pointed domain"/>
    <property type="match status" value="1"/>
</dbReference>
<dbReference type="GO" id="GO:0043565">
    <property type="term" value="F:sequence-specific DNA binding"/>
    <property type="evidence" value="ECO:0007669"/>
    <property type="project" value="InterPro"/>
</dbReference>
<dbReference type="Proteomes" id="UP000694845">
    <property type="component" value="Unplaced"/>
</dbReference>
<dbReference type="AlphaFoldDB" id="A0A8B7Y9E2"/>
<evidence type="ECO:0000259" key="2">
    <source>
        <dbReference type="PROSITE" id="PS51433"/>
    </source>
</evidence>
<dbReference type="InterPro" id="IPR003118">
    <property type="entry name" value="Pointed_dom"/>
</dbReference>
<evidence type="ECO:0000256" key="1">
    <source>
        <dbReference type="SAM" id="MobiDB-lite"/>
    </source>
</evidence>
<reference evidence="4" key="1">
    <citation type="submission" date="2025-08" db="UniProtKB">
        <authorList>
            <consortium name="RefSeq"/>
        </authorList>
    </citation>
    <scope>IDENTIFICATION</scope>
</reference>
<proteinExistence type="predicted"/>
<dbReference type="Pfam" id="PF02198">
    <property type="entry name" value="SAM_PNT"/>
    <property type="match status" value="1"/>
</dbReference>
<dbReference type="OrthoDB" id="10042983at2759"/>
<evidence type="ECO:0000313" key="3">
    <source>
        <dbReference type="Proteomes" id="UP000694845"/>
    </source>
</evidence>
<gene>
    <name evidence="4" type="primary">LOC110978461</name>
</gene>
<feature type="domain" description="PNT" evidence="2">
    <location>
        <begin position="101"/>
        <end position="184"/>
    </location>
</feature>
<sequence>MKALVVQPMVSELHHFTLSDIKRQCLPSENWKKLHPSILVERRDGKTVTKSPENSRKLCKRQLVNQWLTLKRKASTLPVVSSHTCSSGGSSRDVNGSHDVQLSKHQDHAVDAGELPSDPRLWSPYDVTAWLSRMEESHGLDVDHSFFQMNGRGLCLMPLKGFLFRVPDHGGLLYEDFRGRLRKCLLMPGDETSGPTANKRTESTAHRGGATSQSGYETAQWPLPPVAKCGEVVVAEETSVPDFKGRVSPLTYHTL</sequence>
<organism evidence="3 4">
    <name type="scientific">Acanthaster planci</name>
    <name type="common">Crown-of-thorns starfish</name>
    <dbReference type="NCBI Taxonomy" id="133434"/>
    <lineage>
        <taxon>Eukaryota</taxon>
        <taxon>Metazoa</taxon>
        <taxon>Echinodermata</taxon>
        <taxon>Eleutherozoa</taxon>
        <taxon>Asterozoa</taxon>
        <taxon>Asteroidea</taxon>
        <taxon>Valvatacea</taxon>
        <taxon>Valvatida</taxon>
        <taxon>Acanthasteridae</taxon>
        <taxon>Acanthaster</taxon>
    </lineage>
</organism>
<evidence type="ECO:0000313" key="4">
    <source>
        <dbReference type="RefSeq" id="XP_022089172.1"/>
    </source>
</evidence>
<name>A0A8B7Y9E2_ACAPL</name>
<feature type="region of interest" description="Disordered" evidence="1">
    <location>
        <begin position="188"/>
        <end position="218"/>
    </location>
</feature>
<dbReference type="Gene3D" id="1.10.150.50">
    <property type="entry name" value="Transcription Factor, Ets-1"/>
    <property type="match status" value="1"/>
</dbReference>
<dbReference type="RefSeq" id="XP_022089172.1">
    <property type="nucleotide sequence ID" value="XM_022233480.1"/>
</dbReference>
<dbReference type="GeneID" id="110978461"/>
<dbReference type="OMA" id="GESWRIF"/>
<dbReference type="InterPro" id="IPR013761">
    <property type="entry name" value="SAM/pointed_sf"/>
</dbReference>
<dbReference type="KEGG" id="aplc:110978461"/>
<accession>A0A8B7Y9E2</accession>
<dbReference type="SMART" id="SM00251">
    <property type="entry name" value="SAM_PNT"/>
    <property type="match status" value="1"/>
</dbReference>
<keyword evidence="3" id="KW-1185">Reference proteome</keyword>
<dbReference type="PROSITE" id="PS51433">
    <property type="entry name" value="PNT"/>
    <property type="match status" value="1"/>
</dbReference>
<protein>
    <submittedName>
        <fullName evidence="4">Uncharacterized protein LOC110978461 isoform X1</fullName>
    </submittedName>
</protein>